<gene>
    <name evidence="2" type="ORF">H8L32_00020</name>
</gene>
<dbReference type="PROSITE" id="PS51257">
    <property type="entry name" value="PROKAR_LIPOPROTEIN"/>
    <property type="match status" value="1"/>
</dbReference>
<evidence type="ECO:0000313" key="3">
    <source>
        <dbReference type="Proteomes" id="UP000650424"/>
    </source>
</evidence>
<feature type="chain" id="PRO_5045046217" description="SilD" evidence="1">
    <location>
        <begin position="28"/>
        <end position="137"/>
    </location>
</feature>
<accession>A0ABR6ZJV7</accession>
<keyword evidence="1" id="KW-0732">Signal</keyword>
<dbReference type="Proteomes" id="UP000650424">
    <property type="component" value="Unassembled WGS sequence"/>
</dbReference>
<name>A0ABR6ZJV7_9BURK</name>
<organism evidence="2 3">
    <name type="scientific">Undibacterium hunanense</name>
    <dbReference type="NCBI Taxonomy" id="2762292"/>
    <lineage>
        <taxon>Bacteria</taxon>
        <taxon>Pseudomonadati</taxon>
        <taxon>Pseudomonadota</taxon>
        <taxon>Betaproteobacteria</taxon>
        <taxon>Burkholderiales</taxon>
        <taxon>Oxalobacteraceae</taxon>
        <taxon>Undibacterium</taxon>
    </lineage>
</organism>
<dbReference type="EMBL" id="JACOGF010000001">
    <property type="protein sequence ID" value="MBC3915854.1"/>
    <property type="molecule type" value="Genomic_DNA"/>
</dbReference>
<protein>
    <recommendedName>
        <fullName evidence="4">SilD</fullName>
    </recommendedName>
</protein>
<evidence type="ECO:0008006" key="4">
    <source>
        <dbReference type="Google" id="ProtNLM"/>
    </source>
</evidence>
<comment type="caution">
    <text evidence="2">The sequence shown here is derived from an EMBL/GenBank/DDBJ whole genome shotgun (WGS) entry which is preliminary data.</text>
</comment>
<feature type="signal peptide" evidence="1">
    <location>
        <begin position="1"/>
        <end position="27"/>
    </location>
</feature>
<sequence>MKISRPSRIIVVFATLCSLLFMQFAVAAYACPGMTAGGGNGSNVISFTADSTAMPACEGMDKDQPALCHTHAQDPLSKQSLDKPQPPDVQPFVSTGLVFIVEAMDVVAVPLSSHPPSAHLIRSAAPPIAIRNCCFRI</sequence>
<evidence type="ECO:0000256" key="1">
    <source>
        <dbReference type="SAM" id="SignalP"/>
    </source>
</evidence>
<keyword evidence="3" id="KW-1185">Reference proteome</keyword>
<reference evidence="2 3" key="1">
    <citation type="submission" date="2020-08" db="EMBL/GenBank/DDBJ databases">
        <title>Novel species isolated from subtropical streams in China.</title>
        <authorList>
            <person name="Lu H."/>
        </authorList>
    </citation>
    <scope>NUCLEOTIDE SEQUENCE [LARGE SCALE GENOMIC DNA]</scope>
    <source>
        <strain evidence="2 3">CY18W</strain>
    </source>
</reference>
<proteinExistence type="predicted"/>
<dbReference type="RefSeq" id="WP_186945128.1">
    <property type="nucleotide sequence ID" value="NZ_JACOGF010000001.1"/>
</dbReference>
<evidence type="ECO:0000313" key="2">
    <source>
        <dbReference type="EMBL" id="MBC3915854.1"/>
    </source>
</evidence>